<dbReference type="RefSeq" id="WP_091948549.1">
    <property type="nucleotide sequence ID" value="NZ_FOEE01000018.1"/>
</dbReference>
<dbReference type="STRING" id="673521.SAMN05660991_04273"/>
<dbReference type="Gene3D" id="2.30.110.10">
    <property type="entry name" value="Electron Transport, Fmn-binding Protein, Chain A"/>
    <property type="match status" value="1"/>
</dbReference>
<evidence type="ECO:0000259" key="1">
    <source>
        <dbReference type="Pfam" id="PF01243"/>
    </source>
</evidence>
<reference evidence="3" key="1">
    <citation type="submission" date="2016-10" db="EMBL/GenBank/DDBJ databases">
        <authorList>
            <person name="Varghese N."/>
            <person name="Submissions S."/>
        </authorList>
    </citation>
    <scope>NUCLEOTIDE SEQUENCE [LARGE SCALE GENOMIC DNA]</scope>
    <source>
        <strain evidence="3">DSM 45413</strain>
    </source>
</reference>
<dbReference type="OrthoDB" id="9790331at2"/>
<dbReference type="Proteomes" id="UP000198960">
    <property type="component" value="Unassembled WGS sequence"/>
</dbReference>
<sequence length="200" mass="21947">MSTPTQEPLAAYRETSKVARDKEIDRIDVHCRAFIELSPWATLATADADGWPDVSPRGGGPGFVKVLGEHLLALPDRRGNNRIDSLRNVAANPKVALMFLVPGIEETLRVFGTARIVAPEAVDVDLTEFDKPPMSVLLIEVERAYFQCAKSLIRSGLWDPESWGGRGDFAPIGQVFRDHCQLPAPLPPDDVLRAGLLPEL</sequence>
<keyword evidence="3" id="KW-1185">Reference proteome</keyword>
<dbReference type="EMBL" id="FOEE01000018">
    <property type="protein sequence ID" value="SEP24980.1"/>
    <property type="molecule type" value="Genomic_DNA"/>
</dbReference>
<dbReference type="Pfam" id="PF01243">
    <property type="entry name" value="PNPOx_N"/>
    <property type="match status" value="1"/>
</dbReference>
<evidence type="ECO:0000313" key="2">
    <source>
        <dbReference type="EMBL" id="SEP24980.1"/>
    </source>
</evidence>
<dbReference type="InterPro" id="IPR011576">
    <property type="entry name" value="Pyridox_Oxase_N"/>
</dbReference>
<proteinExistence type="predicted"/>
<organism evidence="2 3">
    <name type="scientific">Trujillonella endophytica</name>
    <dbReference type="NCBI Taxonomy" id="673521"/>
    <lineage>
        <taxon>Bacteria</taxon>
        <taxon>Bacillati</taxon>
        <taxon>Actinomycetota</taxon>
        <taxon>Actinomycetes</taxon>
        <taxon>Geodermatophilales</taxon>
        <taxon>Geodermatophilaceae</taxon>
        <taxon>Trujillonella</taxon>
    </lineage>
</organism>
<accession>A0A1H8WBG7</accession>
<evidence type="ECO:0000313" key="3">
    <source>
        <dbReference type="Proteomes" id="UP000198960"/>
    </source>
</evidence>
<dbReference type="InterPro" id="IPR024029">
    <property type="entry name" value="Pyridox_Oxase_FMN-dep"/>
</dbReference>
<gene>
    <name evidence="2" type="ORF">SAMN05660991_04273</name>
</gene>
<protein>
    <recommendedName>
        <fullName evidence="1">Pyridoxamine 5'-phosphate oxidase N-terminal domain-containing protein</fullName>
    </recommendedName>
</protein>
<dbReference type="PANTHER" id="PTHR42815">
    <property type="entry name" value="FAD-BINDING, PUTATIVE (AFU_ORTHOLOGUE AFUA_6G07600)-RELATED"/>
    <property type="match status" value="1"/>
</dbReference>
<dbReference type="NCBIfam" id="TIGR04025">
    <property type="entry name" value="PPOX_FMN_DR2398"/>
    <property type="match status" value="1"/>
</dbReference>
<name>A0A1H8WBG7_9ACTN</name>
<dbReference type="PANTHER" id="PTHR42815:SF2">
    <property type="entry name" value="FAD-BINDING, PUTATIVE (AFU_ORTHOLOGUE AFUA_6G07600)-RELATED"/>
    <property type="match status" value="1"/>
</dbReference>
<dbReference type="InterPro" id="IPR012349">
    <property type="entry name" value="Split_barrel_FMN-bd"/>
</dbReference>
<feature type="domain" description="Pyridoxamine 5'-phosphate oxidase N-terminal" evidence="1">
    <location>
        <begin position="30"/>
        <end position="148"/>
    </location>
</feature>
<dbReference type="AlphaFoldDB" id="A0A1H8WBG7"/>
<dbReference type="SUPFAM" id="SSF50475">
    <property type="entry name" value="FMN-binding split barrel"/>
    <property type="match status" value="1"/>
</dbReference>